<dbReference type="Pfam" id="PF08543">
    <property type="entry name" value="Phos_pyr_kin"/>
    <property type="match status" value="1"/>
</dbReference>
<dbReference type="EMBL" id="AP024484">
    <property type="protein sequence ID" value="BCS86665.1"/>
    <property type="molecule type" value="Genomic_DNA"/>
</dbReference>
<dbReference type="Pfam" id="PF12833">
    <property type="entry name" value="HTH_18"/>
    <property type="match status" value="1"/>
</dbReference>
<dbReference type="SUPFAM" id="SSF53613">
    <property type="entry name" value="Ribokinase-like"/>
    <property type="match status" value="1"/>
</dbReference>
<dbReference type="PANTHER" id="PTHR20858:SF17">
    <property type="entry name" value="HYDROXYMETHYLPYRIMIDINE_PHOSPHOMETHYLPYRIMIDINE KINASE THI20-RELATED"/>
    <property type="match status" value="1"/>
</dbReference>
<accession>A0ABM7P1M6</accession>
<evidence type="ECO:0000256" key="3">
    <source>
        <dbReference type="ARBA" id="ARBA00023015"/>
    </source>
</evidence>
<dbReference type="InterPro" id="IPR009057">
    <property type="entry name" value="Homeodomain-like_sf"/>
</dbReference>
<dbReference type="RefSeq" id="WP_207154232.1">
    <property type="nucleotide sequence ID" value="NZ_AP024484.1"/>
</dbReference>
<dbReference type="InterPro" id="IPR004399">
    <property type="entry name" value="HMP/HMP-P_kinase_dom"/>
</dbReference>
<keyword evidence="8" id="KW-1185">Reference proteome</keyword>
<name>A0ABM7P1M6_9BACT</name>
<dbReference type="InterPro" id="IPR013749">
    <property type="entry name" value="PM/HMP-P_kinase-1"/>
</dbReference>
<evidence type="ECO:0000259" key="6">
    <source>
        <dbReference type="PROSITE" id="PS01124"/>
    </source>
</evidence>
<evidence type="ECO:0000256" key="5">
    <source>
        <dbReference type="ARBA" id="ARBA00023163"/>
    </source>
</evidence>
<evidence type="ECO:0000256" key="4">
    <source>
        <dbReference type="ARBA" id="ARBA00023125"/>
    </source>
</evidence>
<dbReference type="Gene3D" id="1.10.10.60">
    <property type="entry name" value="Homeodomain-like"/>
    <property type="match status" value="1"/>
</dbReference>
<organism evidence="7 8">
    <name type="scientific">Prevotella herbatica</name>
    <dbReference type="NCBI Taxonomy" id="2801997"/>
    <lineage>
        <taxon>Bacteria</taxon>
        <taxon>Pseudomonadati</taxon>
        <taxon>Bacteroidota</taxon>
        <taxon>Bacteroidia</taxon>
        <taxon>Bacteroidales</taxon>
        <taxon>Prevotellaceae</taxon>
        <taxon>Prevotella</taxon>
    </lineage>
</organism>
<dbReference type="InterPro" id="IPR018060">
    <property type="entry name" value="HTH_AraC"/>
</dbReference>
<dbReference type="PANTHER" id="PTHR20858">
    <property type="entry name" value="PHOSPHOMETHYLPYRIMIDINE KINASE"/>
    <property type="match status" value="1"/>
</dbReference>
<feature type="domain" description="HTH araC/xylS-type" evidence="6">
    <location>
        <begin position="214"/>
        <end position="312"/>
    </location>
</feature>
<protein>
    <recommendedName>
        <fullName evidence="2">hydroxymethylpyrimidine kinase</fullName>
        <ecNumber evidence="2">2.7.1.49</ecNumber>
    </recommendedName>
</protein>
<comment type="pathway">
    <text evidence="1">Cofactor biosynthesis; thiamine diphosphate biosynthesis.</text>
</comment>
<gene>
    <name evidence="7" type="ORF">prwr041_25580</name>
</gene>
<keyword evidence="5" id="KW-0804">Transcription</keyword>
<proteinExistence type="predicted"/>
<reference evidence="7 8" key="1">
    <citation type="journal article" date="2022" name="Int. J. Syst. Evol. Microbiol.">
        <title>Prevotella herbatica sp. nov., a plant polysaccharide-decomposing anaerobic bacterium isolated from a methanogenic reactor.</title>
        <authorList>
            <person name="Uek A."/>
            <person name="Tonouchi A."/>
            <person name="Kaku N."/>
            <person name="Ueki K."/>
        </authorList>
    </citation>
    <scope>NUCLEOTIDE SEQUENCE [LARGE SCALE GENOMIC DNA]</scope>
    <source>
        <strain evidence="7 8">WR041</strain>
    </source>
</reference>
<sequence length="313" mass="34721">MEKYTILTITGSDSTGGSGVQADIKTISALGGYALSAITSITVQNTLGIQQFYDVPGTIVSGQIEAIINDIKLDVIKVGMIRNNSTLQAVVEAIVKYGPKYVVYDPIVYSSLGEKLMTTEVIESIRQKLLPLCSLIIIRQKDFNVVIGDNKEANVYFLDDNGMHGMANTFSSAVSLYLSKGFSIEDSISKAKNYVNQQQVITSDLKGRSSELYNDFLDYIEHYHTSNSDVAFYADCLNVSSRYLAQVCKKIADKSPKTIIDDFLIDKICAKLKTSTDTIQQVAYEFGFLSQAHFAKFFRKMKGESPSDYRKNI</sequence>
<dbReference type="SUPFAM" id="SSF46689">
    <property type="entry name" value="Homeodomain-like"/>
    <property type="match status" value="1"/>
</dbReference>
<dbReference type="EC" id="2.7.1.49" evidence="2"/>
<keyword evidence="3" id="KW-0805">Transcription regulation</keyword>
<dbReference type="Proteomes" id="UP001319045">
    <property type="component" value="Chromosome"/>
</dbReference>
<evidence type="ECO:0000256" key="2">
    <source>
        <dbReference type="ARBA" id="ARBA00012135"/>
    </source>
</evidence>
<evidence type="ECO:0000313" key="8">
    <source>
        <dbReference type="Proteomes" id="UP001319045"/>
    </source>
</evidence>
<evidence type="ECO:0000313" key="7">
    <source>
        <dbReference type="EMBL" id="BCS86665.1"/>
    </source>
</evidence>
<dbReference type="PROSITE" id="PS01124">
    <property type="entry name" value="HTH_ARAC_FAMILY_2"/>
    <property type="match status" value="1"/>
</dbReference>
<evidence type="ECO:0000256" key="1">
    <source>
        <dbReference type="ARBA" id="ARBA00004948"/>
    </source>
</evidence>
<dbReference type="CDD" id="cd01169">
    <property type="entry name" value="HMPP_kinase"/>
    <property type="match status" value="1"/>
</dbReference>
<dbReference type="PRINTS" id="PR00032">
    <property type="entry name" value="HTHARAC"/>
</dbReference>
<dbReference type="InterPro" id="IPR020449">
    <property type="entry name" value="Tscrpt_reg_AraC-type_HTH"/>
</dbReference>
<dbReference type="Gene3D" id="3.40.1190.20">
    <property type="match status" value="1"/>
</dbReference>
<dbReference type="SMART" id="SM00342">
    <property type="entry name" value="HTH_ARAC"/>
    <property type="match status" value="1"/>
</dbReference>
<keyword evidence="4" id="KW-0238">DNA-binding</keyword>
<dbReference type="InterPro" id="IPR029056">
    <property type="entry name" value="Ribokinase-like"/>
</dbReference>